<evidence type="ECO:0000313" key="1">
    <source>
        <dbReference type="EMBL" id="KMV19639.1"/>
    </source>
</evidence>
<comment type="caution">
    <text evidence="1">The sequence shown here is derived from an EMBL/GenBank/DDBJ whole genome shotgun (WGS) entry which is preliminary data.</text>
</comment>
<proteinExistence type="predicted"/>
<accession>A0A0J8X2F6</accession>
<gene>
    <name evidence="1" type="ORF">ACT17_06265</name>
</gene>
<dbReference type="PATRIC" id="fig|451644.5.peg.1277"/>
<dbReference type="EMBL" id="LFOD01000003">
    <property type="protein sequence ID" value="KMV19639.1"/>
    <property type="molecule type" value="Genomic_DNA"/>
</dbReference>
<sequence length="171" mass="19214">MAETTFPERQRCKTCRGKLDQTVLNGLFCSYRCAKHPEPAIDPAKAPRECAYQRDGRTVFKRQFRAESEIPDTILSRPDVSVYRCKHCLFIHTGTAVARTVKESKSIGSMAELSEVLIKARGKATRTTVGKVAGVRPIRIKEIEEGADRVDPEALFALLRLYRISLSVGFR</sequence>
<reference evidence="1 2" key="1">
    <citation type="submission" date="2015-06" db="EMBL/GenBank/DDBJ databases">
        <title>Genome sequence of Mycobacterium conceptionense strain MLE.</title>
        <authorList>
            <person name="Greninger A.L."/>
            <person name="Cunningham G."/>
            <person name="Chiu C.Y."/>
            <person name="Miller S."/>
        </authorList>
    </citation>
    <scope>NUCLEOTIDE SEQUENCE [LARGE SCALE GENOMIC DNA]</scope>
    <source>
        <strain evidence="1 2">MLE</strain>
    </source>
</reference>
<protein>
    <submittedName>
        <fullName evidence="1">Uncharacterized protein</fullName>
    </submittedName>
</protein>
<organism evidence="1 2">
    <name type="scientific">Mycolicibacterium conceptionense</name>
    <dbReference type="NCBI Taxonomy" id="451644"/>
    <lineage>
        <taxon>Bacteria</taxon>
        <taxon>Bacillati</taxon>
        <taxon>Actinomycetota</taxon>
        <taxon>Actinomycetes</taxon>
        <taxon>Mycobacteriales</taxon>
        <taxon>Mycobacteriaceae</taxon>
        <taxon>Mycolicibacterium</taxon>
    </lineage>
</organism>
<dbReference type="OrthoDB" id="4211237at2"/>
<name>A0A0J8X2F6_9MYCO</name>
<dbReference type="AlphaFoldDB" id="A0A0J8X2F6"/>
<evidence type="ECO:0000313" key="2">
    <source>
        <dbReference type="Proteomes" id="UP000037594"/>
    </source>
</evidence>
<dbReference type="Proteomes" id="UP000037594">
    <property type="component" value="Unassembled WGS sequence"/>
</dbReference>
<dbReference type="RefSeq" id="WP_048895582.1">
    <property type="nucleotide sequence ID" value="NZ_LFOD01000003.1"/>
</dbReference>